<protein>
    <submittedName>
        <fullName evidence="2">Oxidoreductase</fullName>
    </submittedName>
</protein>
<accession>A0A553GYB0</accession>
<dbReference type="InterPro" id="IPR010091">
    <property type="entry name" value="Thiazolinyl_imide_reductase"/>
</dbReference>
<dbReference type="EMBL" id="VJOY01000008">
    <property type="protein sequence ID" value="TRX74486.1"/>
    <property type="molecule type" value="Genomic_DNA"/>
</dbReference>
<evidence type="ECO:0000313" key="3">
    <source>
        <dbReference type="Proteomes" id="UP000315235"/>
    </source>
</evidence>
<dbReference type="InterPro" id="IPR036291">
    <property type="entry name" value="NAD(P)-bd_dom_sf"/>
</dbReference>
<reference evidence="2 3" key="1">
    <citation type="submission" date="2019-07" db="EMBL/GenBank/DDBJ databases">
        <title>Pseudomonas mangiferae sp. nov., isolated from bark of mango tree in Thailand.</title>
        <authorList>
            <person name="Srisuk N."/>
            <person name="Anurat P."/>
        </authorList>
    </citation>
    <scope>NUCLEOTIDE SEQUENCE [LARGE SCALE GENOMIC DNA]</scope>
    <source>
        <strain evidence="2 3">DMKU_BBB3-04</strain>
    </source>
</reference>
<organism evidence="2 3">
    <name type="scientific">Pseudomonas mangiferae</name>
    <dbReference type="NCBI Taxonomy" id="2593654"/>
    <lineage>
        <taxon>Bacteria</taxon>
        <taxon>Pseudomonadati</taxon>
        <taxon>Pseudomonadota</taxon>
        <taxon>Gammaproteobacteria</taxon>
        <taxon>Pseudomonadales</taxon>
        <taxon>Pseudomonadaceae</taxon>
        <taxon>Pseudomonas</taxon>
    </lineage>
</organism>
<keyword evidence="3" id="KW-1185">Reference proteome</keyword>
<dbReference type="GO" id="GO:0000166">
    <property type="term" value="F:nucleotide binding"/>
    <property type="evidence" value="ECO:0007669"/>
    <property type="project" value="InterPro"/>
</dbReference>
<proteinExistence type="predicted"/>
<dbReference type="PIRSF" id="PIRSF017494">
    <property type="entry name" value="Thiaz_red"/>
    <property type="match status" value="1"/>
</dbReference>
<name>A0A553GYB0_9PSED</name>
<dbReference type="OrthoDB" id="9760689at2"/>
<comment type="caution">
    <text evidence="2">The sequence shown here is derived from an EMBL/GenBank/DDBJ whole genome shotgun (WGS) entry which is preliminary data.</text>
</comment>
<dbReference type="Gene3D" id="3.40.50.720">
    <property type="entry name" value="NAD(P)-binding Rossmann-like Domain"/>
    <property type="match status" value="1"/>
</dbReference>
<dbReference type="Pfam" id="PF01408">
    <property type="entry name" value="GFO_IDH_MocA"/>
    <property type="match status" value="1"/>
</dbReference>
<dbReference type="NCBIfam" id="TIGR01761">
    <property type="entry name" value="thiaz-red"/>
    <property type="match status" value="1"/>
</dbReference>
<evidence type="ECO:0000259" key="1">
    <source>
        <dbReference type="Pfam" id="PF01408"/>
    </source>
</evidence>
<dbReference type="Proteomes" id="UP000315235">
    <property type="component" value="Unassembled WGS sequence"/>
</dbReference>
<evidence type="ECO:0000313" key="2">
    <source>
        <dbReference type="EMBL" id="TRX74486.1"/>
    </source>
</evidence>
<dbReference type="InterPro" id="IPR000683">
    <property type="entry name" value="Gfo/Idh/MocA-like_OxRdtase_N"/>
</dbReference>
<dbReference type="Gene3D" id="3.30.360.10">
    <property type="entry name" value="Dihydrodipicolinate Reductase, domain 2"/>
    <property type="match status" value="1"/>
</dbReference>
<dbReference type="RefSeq" id="WP_143488814.1">
    <property type="nucleotide sequence ID" value="NZ_VJOY01000008.1"/>
</dbReference>
<gene>
    <name evidence="2" type="ORF">FM069_13180</name>
</gene>
<feature type="domain" description="Gfo/Idh/MocA-like oxidoreductase N-terminal" evidence="1">
    <location>
        <begin position="7"/>
        <end position="120"/>
    </location>
</feature>
<dbReference type="SUPFAM" id="SSF51735">
    <property type="entry name" value="NAD(P)-binding Rossmann-fold domains"/>
    <property type="match status" value="1"/>
</dbReference>
<dbReference type="AlphaFoldDB" id="A0A553GYB0"/>
<sequence length="351" mass="37876">MSRARSVVVAGSRFGQFYAAGVAADPRFVLGGLLGQGSRRSQALAARLDVPLWLDVEALPEGLERACVAVGGAARGEQGPALAEALMARGLDVVIEHPLLPREWQDLLRSAARLGRRCLLNTFYPHLPAVARFIEVGRQLQRTRGIRHVDLACGVQVGFAALDIVAALLEGVGPWSVEDERPSASPLHEVALVMAGVPVSLRVLNELAPADDGRMTLLQRIDLTTDRGTWTLASPHGPLLWTPALAVPQEDAEGLYPLFGDESDAAEAVPAVQAWHGDETDWATLHRRTWPAAAADALALLDDADAVDRCNQRSLDLMPLWQVLGERLGFPDLPPSDLRPARLETLLEASR</sequence>